<dbReference type="Pfam" id="PF09362">
    <property type="entry name" value="DUF1996"/>
    <property type="match status" value="1"/>
</dbReference>
<proteinExistence type="predicted"/>
<accession>A0AA40DGY1</accession>
<evidence type="ECO:0000259" key="2">
    <source>
        <dbReference type="Pfam" id="PF09362"/>
    </source>
</evidence>
<dbReference type="RefSeq" id="XP_060289958.1">
    <property type="nucleotide sequence ID" value="XM_060447201.1"/>
</dbReference>
<evidence type="ECO:0000313" key="4">
    <source>
        <dbReference type="Proteomes" id="UP001172101"/>
    </source>
</evidence>
<feature type="region of interest" description="Disordered" evidence="1">
    <location>
        <begin position="153"/>
        <end position="195"/>
    </location>
</feature>
<dbReference type="InterPro" id="IPR018535">
    <property type="entry name" value="DUF1996"/>
</dbReference>
<sequence length="195" mass="21276">MHSTLLELDTVAEVERKARGAKRANLAWEDPNTNLNHLEDLQQPEDNLPADPLELPVPCRPSTMEFQSDSEFGNCLLAMGRAGERVSGIQESFVNEATATWLESLEGSLAMTKEYQCFVIIITAKGCKRRQFDFKTAFLNSKVPDGVTICDGKNTDSPDHKSHAAYPTSGTLDNNGPCPATHPVRIQGGEAGSKT</sequence>
<dbReference type="InterPro" id="IPR027267">
    <property type="entry name" value="AH/BAR_dom_sf"/>
</dbReference>
<organism evidence="3 4">
    <name type="scientific">Lasiosphaeria miniovina</name>
    <dbReference type="NCBI Taxonomy" id="1954250"/>
    <lineage>
        <taxon>Eukaryota</taxon>
        <taxon>Fungi</taxon>
        <taxon>Dikarya</taxon>
        <taxon>Ascomycota</taxon>
        <taxon>Pezizomycotina</taxon>
        <taxon>Sordariomycetes</taxon>
        <taxon>Sordariomycetidae</taxon>
        <taxon>Sordariales</taxon>
        <taxon>Lasiosphaeriaceae</taxon>
        <taxon>Lasiosphaeria</taxon>
    </lineage>
</organism>
<dbReference type="Proteomes" id="UP001172101">
    <property type="component" value="Unassembled WGS sequence"/>
</dbReference>
<evidence type="ECO:0000313" key="3">
    <source>
        <dbReference type="EMBL" id="KAK0703099.1"/>
    </source>
</evidence>
<dbReference type="GeneID" id="85330471"/>
<keyword evidence="4" id="KW-1185">Reference proteome</keyword>
<dbReference type="AlphaFoldDB" id="A0AA40DGY1"/>
<reference evidence="3" key="1">
    <citation type="submission" date="2023-06" db="EMBL/GenBank/DDBJ databases">
        <title>Genome-scale phylogeny and comparative genomics of the fungal order Sordariales.</title>
        <authorList>
            <consortium name="Lawrence Berkeley National Laboratory"/>
            <person name="Hensen N."/>
            <person name="Bonometti L."/>
            <person name="Westerberg I."/>
            <person name="Brannstrom I.O."/>
            <person name="Guillou S."/>
            <person name="Cros-Aarteil S."/>
            <person name="Calhoun S."/>
            <person name="Haridas S."/>
            <person name="Kuo A."/>
            <person name="Mondo S."/>
            <person name="Pangilinan J."/>
            <person name="Riley R."/>
            <person name="LaButti K."/>
            <person name="Andreopoulos B."/>
            <person name="Lipzen A."/>
            <person name="Chen C."/>
            <person name="Yanf M."/>
            <person name="Daum C."/>
            <person name="Ng V."/>
            <person name="Clum A."/>
            <person name="Steindorff A."/>
            <person name="Ohm R."/>
            <person name="Martin F."/>
            <person name="Silar P."/>
            <person name="Natvig D."/>
            <person name="Lalanne C."/>
            <person name="Gautier V."/>
            <person name="Ament-velasquez S.L."/>
            <person name="Kruys A."/>
            <person name="Hutchinson M.I."/>
            <person name="Powell A.J."/>
            <person name="Barry K."/>
            <person name="Miller A.N."/>
            <person name="Grigoriev I.V."/>
            <person name="Debuchy R."/>
            <person name="Gladieux P."/>
            <person name="Thoren M.H."/>
            <person name="Johannesson H."/>
        </authorList>
    </citation>
    <scope>NUCLEOTIDE SEQUENCE</scope>
    <source>
        <strain evidence="3">SMH2392-1A</strain>
    </source>
</reference>
<evidence type="ECO:0000256" key="1">
    <source>
        <dbReference type="SAM" id="MobiDB-lite"/>
    </source>
</evidence>
<dbReference type="EMBL" id="JAUIRO010000008">
    <property type="protein sequence ID" value="KAK0703099.1"/>
    <property type="molecule type" value="Genomic_DNA"/>
</dbReference>
<comment type="caution">
    <text evidence="3">The sequence shown here is derived from an EMBL/GenBank/DDBJ whole genome shotgun (WGS) entry which is preliminary data.</text>
</comment>
<feature type="compositionally biased region" description="Basic and acidic residues" evidence="1">
    <location>
        <begin position="153"/>
        <end position="162"/>
    </location>
</feature>
<gene>
    <name evidence="3" type="ORF">B0T26DRAFT_806844</name>
</gene>
<protein>
    <recommendedName>
        <fullName evidence="2">DUF1996 domain-containing protein</fullName>
    </recommendedName>
</protein>
<feature type="domain" description="DUF1996" evidence="2">
    <location>
        <begin position="150"/>
        <end position="186"/>
    </location>
</feature>
<name>A0AA40DGY1_9PEZI</name>
<dbReference type="SUPFAM" id="SSF103657">
    <property type="entry name" value="BAR/IMD domain-like"/>
    <property type="match status" value="1"/>
</dbReference>